<protein>
    <recommendedName>
        <fullName evidence="8">DZIP3-like HEPN domain-containing protein</fullName>
    </recommendedName>
</protein>
<name>A0A8B6H7Y4_MYTGA</name>
<dbReference type="Pfam" id="PF18738">
    <property type="entry name" value="HEPN_DZIP3"/>
    <property type="match status" value="2"/>
</dbReference>
<dbReference type="InterPro" id="IPR041249">
    <property type="entry name" value="HEPN_DZIP3"/>
</dbReference>
<dbReference type="Pfam" id="PF20720">
    <property type="entry name" value="nSTAND3"/>
    <property type="match status" value="1"/>
</dbReference>
<dbReference type="InterPro" id="IPR036770">
    <property type="entry name" value="Ankyrin_rpt-contain_sf"/>
</dbReference>
<dbReference type="Gene3D" id="1.25.40.20">
    <property type="entry name" value="Ankyrin repeat-containing domain"/>
    <property type="match status" value="4"/>
</dbReference>
<dbReference type="SUPFAM" id="SSF48403">
    <property type="entry name" value="Ankyrin repeat"/>
    <property type="match status" value="2"/>
</dbReference>
<evidence type="ECO:0000256" key="2">
    <source>
        <dbReference type="ARBA" id="ARBA00023043"/>
    </source>
</evidence>
<evidence type="ECO:0000256" key="1">
    <source>
        <dbReference type="ARBA" id="ARBA00022737"/>
    </source>
</evidence>
<gene>
    <name evidence="6" type="ORF">MGAL_10B074980</name>
</gene>
<dbReference type="InterPro" id="IPR027417">
    <property type="entry name" value="P-loop_NTPase"/>
</dbReference>
<feature type="domain" description="Novel STAND NTPase 3" evidence="5">
    <location>
        <begin position="395"/>
        <end position="448"/>
    </location>
</feature>
<evidence type="ECO:0000313" key="6">
    <source>
        <dbReference type="EMBL" id="VDI75032.1"/>
    </source>
</evidence>
<evidence type="ECO:0000313" key="7">
    <source>
        <dbReference type="Proteomes" id="UP000596742"/>
    </source>
</evidence>
<dbReference type="Proteomes" id="UP000596742">
    <property type="component" value="Unassembled WGS sequence"/>
</dbReference>
<feature type="domain" description="DZIP3-like HEPN" evidence="4">
    <location>
        <begin position="38"/>
        <end position="172"/>
    </location>
</feature>
<dbReference type="Pfam" id="PF12796">
    <property type="entry name" value="Ank_2"/>
    <property type="match status" value="5"/>
</dbReference>
<dbReference type="PANTHER" id="PTHR24198:SF165">
    <property type="entry name" value="ANKYRIN REPEAT-CONTAINING PROTEIN-RELATED"/>
    <property type="match status" value="1"/>
</dbReference>
<dbReference type="SMART" id="SM00248">
    <property type="entry name" value="ANK"/>
    <property type="match status" value="17"/>
</dbReference>
<feature type="repeat" description="ANK" evidence="3">
    <location>
        <begin position="1270"/>
        <end position="1302"/>
    </location>
</feature>
<feature type="repeat" description="ANK" evidence="3">
    <location>
        <begin position="1097"/>
        <end position="1129"/>
    </location>
</feature>
<proteinExistence type="predicted"/>
<keyword evidence="7" id="KW-1185">Reference proteome</keyword>
<dbReference type="OrthoDB" id="6084201at2759"/>
<feature type="repeat" description="ANK" evidence="3">
    <location>
        <begin position="1403"/>
        <end position="1435"/>
    </location>
</feature>
<feature type="repeat" description="ANK" evidence="3">
    <location>
        <begin position="1371"/>
        <end position="1393"/>
    </location>
</feature>
<sequence length="1498" mass="171135">MLKANIEKDNYDRINKLLQVAATPAVKQKFDTEFDPSILKSTLNKSYCGLGKLKKQRVINQHQWTLLFPKNAAPSSSDFDLTLMICLLKNFTEMDKSDIFPMETDTSDAACLLRLKHYRNNIVHSRTFALSNEDFKQYWEHITCAVCKLGGESYREMCLQLKCSQLDENENKYEKDCDKCTRIMAYTGESLEKQRETENFTRINRLLQRVATPVVKIHFDGEFHPTQLKSILAKGRIDLRKQKSINQYQSTLLYPANGDPSSFDFDLTLLITLLRHLDTKVPISDKLPIVTDTSIAASLSRLKYYRNQVAHNQTLTLSCTEFEIWWNDITNAICVLGGESYKEKCKQLKYCPLDGKDLPLEIKKIVNSVRELEKEEYLYWIEDIERYFPIPTVIDDITAAFKQHHFIVISGHAGTGKTALARYVALNLHKTQDMSIFPVKNPNTIQYQLELRYQINSAAHNLKVKKMPASGKKKQTKPIKVIALDTHTKQSKLIFVVDDFLGRYTINKRLSNAWKELYYEHFYIPSNEINSIYIIATCREDIRGTFQFKSLKDLYHFKEYNTSEMGVNIDDKQNVASCHMNPSTVEIIFADKKIQKDVNFYTFCFLYSHYLLTENVDFFENPYSAFGKEFEEIRCRSEPCYIGLALLTIYDGKLNKPLSDQVNVELVSKLCEECQLPKSMKLSQIQQELEIVVGRYIIDEVTAYSLVHPEFYQILLHYFIKKIPESLIAFGSNDFLQTRVQLEKSTNESSNFVLVVIEKNHAEIYFDRLIGEIKLKQFENAFQNMQVANVAYQEQLIQHMQKSDKVLHIHDILASSCLPLILSVVNNSSELVGLILEKREEFNMSREVEIEREDDFDLIDYEDRKLLNLQSTNNDEEIILMLACLCGSARVVELLLALEYDINYQNAMQKAPIHLACLRGNYEVVEVLLGIQSTGKEDSYRQISLKTDCDIDIQDANGLTALHMACRTGHTTVVNLLLKKWKFSLGDTEEQNRIALFADKCSVTDNQRRIAFHVTAESSSAADIFKILFQAISLSDCTGTGKHADAIHENTHICDLINTQDKDGKTVLFTACENDNNDCVAFLLQYRCCKINICNDRNETPVFRVCQNDNTKLVDILIENKADVNIKDVTGRTPLHVCVENKNVNMVKSILKNKNCDVNAKDRADYSVLYLAVCRKNFEIVEALLKANCITKCDLNLTHSNQKTPLLAAISTGSAKIVEILIASGCDLRKYDSEGRKAFHIACEINYDGDIIAIFLKLKHFDINDLDCVLGRTGLHYAVIGNNIKAVKLLIKEKININKQDKNGQTAIYHAFRCNKLEMVKELLKSRECDINLHDNTGTSMLHIACGNNDISMVRTLLRREKCAINAQDKQGRTPLHVALSSKYIDIVTLLVKTTDLNTEDSQGQTPLHIACETQRIESVKLILKSGCDVNVQDNSGKTALHIAAEGWETSIVNELLRVNCNKRLCDNNGKTALFYARANRNKDIVKQFKENSGNERE</sequence>
<dbReference type="PRINTS" id="PR01415">
    <property type="entry name" value="ANKYRIN"/>
</dbReference>
<dbReference type="Gene3D" id="3.40.50.300">
    <property type="entry name" value="P-loop containing nucleotide triphosphate hydrolases"/>
    <property type="match status" value="1"/>
</dbReference>
<dbReference type="EMBL" id="UYJE01009621">
    <property type="protein sequence ID" value="VDI75032.1"/>
    <property type="molecule type" value="Genomic_DNA"/>
</dbReference>
<organism evidence="6 7">
    <name type="scientific">Mytilus galloprovincialis</name>
    <name type="common">Mediterranean mussel</name>
    <dbReference type="NCBI Taxonomy" id="29158"/>
    <lineage>
        <taxon>Eukaryota</taxon>
        <taxon>Metazoa</taxon>
        <taxon>Spiralia</taxon>
        <taxon>Lophotrochozoa</taxon>
        <taxon>Mollusca</taxon>
        <taxon>Bivalvia</taxon>
        <taxon>Autobranchia</taxon>
        <taxon>Pteriomorphia</taxon>
        <taxon>Mytilida</taxon>
        <taxon>Mytiloidea</taxon>
        <taxon>Mytilidae</taxon>
        <taxon>Mytilinae</taxon>
        <taxon>Mytilus</taxon>
    </lineage>
</organism>
<feature type="repeat" description="ANK" evidence="3">
    <location>
        <begin position="957"/>
        <end position="980"/>
    </location>
</feature>
<feature type="domain" description="DZIP3-like HEPN" evidence="4">
    <location>
        <begin position="225"/>
        <end position="355"/>
    </location>
</feature>
<evidence type="ECO:0000259" key="4">
    <source>
        <dbReference type="Pfam" id="PF18738"/>
    </source>
</evidence>
<dbReference type="PANTHER" id="PTHR24198">
    <property type="entry name" value="ANKYRIN REPEAT AND PROTEIN KINASE DOMAIN-CONTAINING PROTEIN"/>
    <property type="match status" value="1"/>
</dbReference>
<comment type="caution">
    <text evidence="6">The sequence shown here is derived from an EMBL/GenBank/DDBJ whole genome shotgun (WGS) entry which is preliminary data.</text>
</comment>
<dbReference type="PROSITE" id="PS50297">
    <property type="entry name" value="ANK_REP_REGION"/>
    <property type="match status" value="6"/>
</dbReference>
<keyword evidence="1" id="KW-0677">Repeat</keyword>
<feature type="repeat" description="ANK" evidence="3">
    <location>
        <begin position="1130"/>
        <end position="1163"/>
    </location>
</feature>
<evidence type="ECO:0000259" key="5">
    <source>
        <dbReference type="Pfam" id="PF20720"/>
    </source>
</evidence>
<evidence type="ECO:0008006" key="8">
    <source>
        <dbReference type="Google" id="ProtNLM"/>
    </source>
</evidence>
<dbReference type="PROSITE" id="PS50088">
    <property type="entry name" value="ANK_REPEAT"/>
    <property type="match status" value="8"/>
</dbReference>
<feature type="repeat" description="ANK" evidence="3">
    <location>
        <begin position="1436"/>
        <end position="1468"/>
    </location>
</feature>
<feature type="repeat" description="ANK" evidence="3">
    <location>
        <begin position="1201"/>
        <end position="1233"/>
    </location>
</feature>
<dbReference type="InterPro" id="IPR002110">
    <property type="entry name" value="Ankyrin_rpt"/>
</dbReference>
<accession>A0A8B6H7Y4</accession>
<reference evidence="6" key="1">
    <citation type="submission" date="2018-11" db="EMBL/GenBank/DDBJ databases">
        <authorList>
            <person name="Alioto T."/>
            <person name="Alioto T."/>
        </authorList>
    </citation>
    <scope>NUCLEOTIDE SEQUENCE</scope>
</reference>
<keyword evidence="2 3" id="KW-0040">ANK repeat</keyword>
<dbReference type="SUPFAM" id="SSF52540">
    <property type="entry name" value="P-loop containing nucleoside triphosphate hydrolases"/>
    <property type="match status" value="1"/>
</dbReference>
<evidence type="ECO:0000256" key="3">
    <source>
        <dbReference type="PROSITE-ProRule" id="PRU00023"/>
    </source>
</evidence>
<dbReference type="InterPro" id="IPR049050">
    <property type="entry name" value="nSTAND3"/>
</dbReference>